<gene>
    <name evidence="3" type="ORF">WY13_01764</name>
</gene>
<dbReference type="OrthoDB" id="9797629at2"/>
<dbReference type="InterPro" id="IPR006442">
    <property type="entry name" value="Antitoxin_Phd/YefM"/>
</dbReference>
<comment type="caution">
    <text evidence="3">The sequence shown here is derived from an EMBL/GenBank/DDBJ whole genome shotgun (WGS) entry which is preliminary data.</text>
</comment>
<dbReference type="Pfam" id="PF02604">
    <property type="entry name" value="PhdYeFM_antitox"/>
    <property type="match status" value="1"/>
</dbReference>
<dbReference type="InterPro" id="IPR036165">
    <property type="entry name" value="YefM-like_sf"/>
</dbReference>
<comment type="function">
    <text evidence="2">Antitoxin component of a type II toxin-antitoxin (TA) system.</text>
</comment>
<dbReference type="PATRIC" id="fig|1538.10.peg.2210"/>
<dbReference type="SUPFAM" id="SSF143120">
    <property type="entry name" value="YefM-like"/>
    <property type="match status" value="1"/>
</dbReference>
<evidence type="ECO:0000256" key="2">
    <source>
        <dbReference type="RuleBase" id="RU362080"/>
    </source>
</evidence>
<sequence>MLVNTNKMISISEANKNFSKVAKIVDEDKSVVIMKNNKPRYVILNFDKFSKEASSEDQTLDKIADKILDDNIEAFKELANR</sequence>
<evidence type="ECO:0000256" key="1">
    <source>
        <dbReference type="ARBA" id="ARBA00009981"/>
    </source>
</evidence>
<comment type="similarity">
    <text evidence="1 2">Belongs to the phD/YefM antitoxin family.</text>
</comment>
<organism evidence="3 4">
    <name type="scientific">Clostridium ljungdahlii</name>
    <dbReference type="NCBI Taxonomy" id="1538"/>
    <lineage>
        <taxon>Bacteria</taxon>
        <taxon>Bacillati</taxon>
        <taxon>Bacillota</taxon>
        <taxon>Clostridia</taxon>
        <taxon>Eubacteriales</taxon>
        <taxon>Clostridiaceae</taxon>
        <taxon>Clostridium</taxon>
    </lineage>
</organism>
<proteinExistence type="inferred from homology"/>
<reference evidence="3 4" key="1">
    <citation type="journal article" date="2015" name="Biotechnol. Bioeng.">
        <title>Genome sequence and phenotypic characterization of Caulobacter segnis.</title>
        <authorList>
            <person name="Patel S."/>
            <person name="Fletcher B."/>
            <person name="Scott D.C."/>
            <person name="Ely B."/>
        </authorList>
    </citation>
    <scope>NUCLEOTIDE SEQUENCE [LARGE SCALE GENOMIC DNA]</scope>
    <source>
        <strain evidence="3 4">ERI-2</strain>
    </source>
</reference>
<accession>A0A168Q2S7</accession>
<evidence type="ECO:0000313" key="4">
    <source>
        <dbReference type="Proteomes" id="UP000077407"/>
    </source>
</evidence>
<protein>
    <recommendedName>
        <fullName evidence="2">Antitoxin</fullName>
    </recommendedName>
</protein>
<evidence type="ECO:0000313" key="3">
    <source>
        <dbReference type="EMBL" id="OAA88569.1"/>
    </source>
</evidence>
<dbReference type="Proteomes" id="UP000077407">
    <property type="component" value="Unassembled WGS sequence"/>
</dbReference>
<dbReference type="Gene3D" id="3.40.1620.10">
    <property type="entry name" value="YefM-like domain"/>
    <property type="match status" value="1"/>
</dbReference>
<dbReference type="EMBL" id="LITT01000016">
    <property type="protein sequence ID" value="OAA88569.1"/>
    <property type="molecule type" value="Genomic_DNA"/>
</dbReference>
<dbReference type="NCBIfam" id="TIGR01552">
    <property type="entry name" value="phd_fam"/>
    <property type="match status" value="1"/>
</dbReference>
<dbReference type="RefSeq" id="WP_063555271.1">
    <property type="nucleotide sequence ID" value="NZ_LITT01000016.1"/>
</dbReference>
<name>A0A168Q2S7_9CLOT</name>
<dbReference type="AlphaFoldDB" id="A0A168Q2S7"/>